<dbReference type="AlphaFoldDB" id="A0A2P2P6Y7"/>
<evidence type="ECO:0000313" key="1">
    <source>
        <dbReference type="EMBL" id="MBX50524.1"/>
    </source>
</evidence>
<protein>
    <submittedName>
        <fullName evidence="1">Uncharacterized protein</fullName>
    </submittedName>
</protein>
<accession>A0A2P2P6Y7</accession>
<name>A0A2P2P6Y7_RHIMU</name>
<sequence>MNQNNIFHKIKPANTNTKFSHSKITDIKIYVFKFSSTEQNQEATHIAQLNSA</sequence>
<organism evidence="1">
    <name type="scientific">Rhizophora mucronata</name>
    <name type="common">Asiatic mangrove</name>
    <dbReference type="NCBI Taxonomy" id="61149"/>
    <lineage>
        <taxon>Eukaryota</taxon>
        <taxon>Viridiplantae</taxon>
        <taxon>Streptophyta</taxon>
        <taxon>Embryophyta</taxon>
        <taxon>Tracheophyta</taxon>
        <taxon>Spermatophyta</taxon>
        <taxon>Magnoliopsida</taxon>
        <taxon>eudicotyledons</taxon>
        <taxon>Gunneridae</taxon>
        <taxon>Pentapetalae</taxon>
        <taxon>rosids</taxon>
        <taxon>fabids</taxon>
        <taxon>Malpighiales</taxon>
        <taxon>Rhizophoraceae</taxon>
        <taxon>Rhizophora</taxon>
    </lineage>
</organism>
<dbReference type="EMBL" id="GGEC01070040">
    <property type="protein sequence ID" value="MBX50524.1"/>
    <property type="molecule type" value="Transcribed_RNA"/>
</dbReference>
<proteinExistence type="predicted"/>
<reference evidence="1" key="1">
    <citation type="submission" date="2018-02" db="EMBL/GenBank/DDBJ databases">
        <title>Rhizophora mucronata_Transcriptome.</title>
        <authorList>
            <person name="Meera S.P."/>
            <person name="Sreeshan A."/>
            <person name="Augustine A."/>
        </authorList>
    </citation>
    <scope>NUCLEOTIDE SEQUENCE</scope>
    <source>
        <tissue evidence="1">Leaf</tissue>
    </source>
</reference>